<dbReference type="EMBL" id="CANTUO010000001">
    <property type="protein sequence ID" value="CAI5755803.1"/>
    <property type="molecule type" value="Genomic_DNA"/>
</dbReference>
<evidence type="ECO:0000256" key="11">
    <source>
        <dbReference type="RuleBase" id="RU003410"/>
    </source>
</evidence>
<dbReference type="InterPro" id="IPR013509">
    <property type="entry name" value="RNR_lsu_N"/>
</dbReference>
<keyword evidence="14" id="KW-1185">Reference proteome</keyword>
<dbReference type="InterPro" id="IPR005144">
    <property type="entry name" value="ATP-cone_dom"/>
</dbReference>
<dbReference type="PROSITE" id="PS00089">
    <property type="entry name" value="RIBORED_LARGE"/>
    <property type="match status" value="1"/>
</dbReference>
<evidence type="ECO:0000256" key="4">
    <source>
        <dbReference type="ARBA" id="ARBA00022533"/>
    </source>
</evidence>
<dbReference type="SUPFAM" id="SSF51998">
    <property type="entry name" value="PFL-like glycyl radical enzymes"/>
    <property type="match status" value="1"/>
</dbReference>
<evidence type="ECO:0000256" key="7">
    <source>
        <dbReference type="ARBA" id="ARBA00023002"/>
    </source>
</evidence>
<evidence type="ECO:0000259" key="12">
    <source>
        <dbReference type="PROSITE" id="PS51161"/>
    </source>
</evidence>
<keyword evidence="6 10" id="KW-0067">ATP-binding</keyword>
<proteinExistence type="inferred from homology"/>
<dbReference type="InterPro" id="IPR008926">
    <property type="entry name" value="RNR_R1-su_N"/>
</dbReference>
<dbReference type="InterPro" id="IPR039718">
    <property type="entry name" value="Rrm1"/>
</dbReference>
<reference evidence="13" key="1">
    <citation type="submission" date="2022-12" db="EMBL/GenBank/DDBJ databases">
        <authorList>
            <person name="Brejova B."/>
        </authorList>
    </citation>
    <scope>NUCLEOTIDE SEQUENCE</scope>
</reference>
<protein>
    <recommendedName>
        <fullName evidence="3 11">Ribonucleoside-diphosphate reductase</fullName>
        <ecNumber evidence="3 11">1.17.4.1</ecNumber>
    </recommendedName>
</protein>
<evidence type="ECO:0000256" key="3">
    <source>
        <dbReference type="ARBA" id="ARBA00012274"/>
    </source>
</evidence>
<dbReference type="GO" id="GO:0009263">
    <property type="term" value="P:deoxyribonucleotide biosynthetic process"/>
    <property type="evidence" value="ECO:0007669"/>
    <property type="project" value="UniProtKB-KW"/>
</dbReference>
<dbReference type="SUPFAM" id="SSF48168">
    <property type="entry name" value="R1 subunit of ribonucleotide reductase, N-terminal domain"/>
    <property type="match status" value="1"/>
</dbReference>
<evidence type="ECO:0000256" key="9">
    <source>
        <dbReference type="ARBA" id="ARBA00024942"/>
    </source>
</evidence>
<accession>A0A9W4TT04</accession>
<dbReference type="Proteomes" id="UP001152885">
    <property type="component" value="Unassembled WGS sequence"/>
</dbReference>
<evidence type="ECO:0000256" key="2">
    <source>
        <dbReference type="ARBA" id="ARBA00011771"/>
    </source>
</evidence>
<dbReference type="GO" id="GO:0005524">
    <property type="term" value="F:ATP binding"/>
    <property type="evidence" value="ECO:0007669"/>
    <property type="project" value="UniProtKB-UniRule"/>
</dbReference>
<dbReference type="CDD" id="cd01679">
    <property type="entry name" value="RNR_I"/>
    <property type="match status" value="1"/>
</dbReference>
<comment type="similarity">
    <text evidence="1 11">Belongs to the ribonucleoside diphosphate reductase large chain family.</text>
</comment>
<evidence type="ECO:0000256" key="8">
    <source>
        <dbReference type="ARBA" id="ARBA00023116"/>
    </source>
</evidence>
<keyword evidence="4" id="KW-0021">Allosteric enzyme</keyword>
<keyword evidence="8 11" id="KW-0215">Deoxyribonucleotide synthesis</keyword>
<dbReference type="PANTHER" id="PTHR11573">
    <property type="entry name" value="RIBONUCLEOSIDE-DIPHOSPHATE REDUCTASE LARGE CHAIN"/>
    <property type="match status" value="1"/>
</dbReference>
<sequence length="821" mass="93696">MTILLLQDQQLEFDRSILQNLLLDLCYNLDSENLQIDKIVDAVENGLPNSLTIKEYYNFVSEVIASRIIYHPDYSILAGRIEAKNLQQQIPYAFSENVERLRNYKPNKKNSYSPISLKFYNTVIKHKTFFDSLIDLTRDYEFTYFGIKTLENSYLLKTNGEIAESPQFLFLRVAIGIHFDDLHSVEETYTLMSQKYFIHASPTLYNAGCEFNYLSSCFLLAMQDDSIDGIFKTLHQSALISKASGGIGIHVHNIRSSGSYIAGTNGTSNGLVPMLRVFNNTARYVDQGGGKRPGAFAIYIEPWHADIFSVLDMKKNHGNDEMRTRDLFYGLWIPDLFMQRVKQNGDWSLFSPNDAMGLSDVYGDEFNELYEKFESENLAVKTIKAQKLWLAILESQTETGGPYMLYKDACNLKSNQKNLGTIKSSNLCCEIIEYSSPEETAVCNLASIALPSFVKSEDDFVEFDFEKLHSITKVVTRNLNKIIDVTKYPTESAEKSNKKHRPIALGVQGLADTFLELRLPFDSSEAKVLNIQIFETIYHAAIEASTELSITEGHYETFEGSPASKGILQFDLWNHQPSDLYQDWGQLKDNVQRFGLRNSLLVAPMPTASTSQILGFNECFEPYTSNLYNRRVLSGEFQVVNKYLIKDLIDLDLWNSAMRSKIMIENGSIQNIKGIPEDLKKLYKTVWELSQKVIIDMAADRGKFIDQSQSMNIHLQNPTFGKLTSCHFYAWEKGLKTGMYYLRTQAASRAIQFTIDEKEAEKVNELVPKNTLKRKKYQQRNEVKRIKQLYATPDSESYDIYDTTPVACEIENKDSCQSCSG</sequence>
<dbReference type="AlphaFoldDB" id="A0A9W4TT04"/>
<gene>
    <name evidence="13" type="ORF">CANVERA_P0319</name>
</gene>
<dbReference type="GO" id="GO:0004748">
    <property type="term" value="F:ribonucleoside-diphosphate reductase activity, thioredoxin disulfide as acceptor"/>
    <property type="evidence" value="ECO:0007669"/>
    <property type="project" value="UniProtKB-EC"/>
</dbReference>
<comment type="function">
    <text evidence="9 11">Provides the precursors necessary for DNA synthesis. Catalyzes the biosynthesis of deoxyribonucleotides from the corresponding ribonucleotides.</text>
</comment>
<feature type="domain" description="ATP-cone" evidence="12">
    <location>
        <begin position="1"/>
        <end position="92"/>
    </location>
</feature>
<evidence type="ECO:0000313" key="14">
    <source>
        <dbReference type="Proteomes" id="UP001152885"/>
    </source>
</evidence>
<dbReference type="FunFam" id="3.20.70.20:FF:000010">
    <property type="entry name" value="Ribonucleoside-diphosphate reductase"/>
    <property type="match status" value="1"/>
</dbReference>
<evidence type="ECO:0000313" key="13">
    <source>
        <dbReference type="EMBL" id="CAI5755803.1"/>
    </source>
</evidence>
<comment type="caution">
    <text evidence="13">The sequence shown here is derived from an EMBL/GenBank/DDBJ whole genome shotgun (WGS) entry which is preliminary data.</text>
</comment>
<evidence type="ECO:0000256" key="6">
    <source>
        <dbReference type="ARBA" id="ARBA00022840"/>
    </source>
</evidence>
<evidence type="ECO:0000256" key="10">
    <source>
        <dbReference type="PROSITE-ProRule" id="PRU00492"/>
    </source>
</evidence>
<comment type="catalytic activity">
    <reaction evidence="11">
        <text>a 2'-deoxyribonucleoside 5'-diphosphate + [thioredoxin]-disulfide + H2O = a ribonucleoside 5'-diphosphate + [thioredoxin]-dithiol</text>
        <dbReference type="Rhea" id="RHEA:23252"/>
        <dbReference type="Rhea" id="RHEA-COMP:10698"/>
        <dbReference type="Rhea" id="RHEA-COMP:10700"/>
        <dbReference type="ChEBI" id="CHEBI:15377"/>
        <dbReference type="ChEBI" id="CHEBI:29950"/>
        <dbReference type="ChEBI" id="CHEBI:50058"/>
        <dbReference type="ChEBI" id="CHEBI:57930"/>
        <dbReference type="ChEBI" id="CHEBI:73316"/>
        <dbReference type="EC" id="1.17.4.1"/>
    </reaction>
</comment>
<evidence type="ECO:0000256" key="5">
    <source>
        <dbReference type="ARBA" id="ARBA00022741"/>
    </source>
</evidence>
<dbReference type="Gene3D" id="3.20.70.20">
    <property type="match status" value="1"/>
</dbReference>
<dbReference type="NCBIfam" id="TIGR02506">
    <property type="entry name" value="NrdE_NrdA"/>
    <property type="match status" value="1"/>
</dbReference>
<dbReference type="OrthoDB" id="3000483at2759"/>
<dbReference type="PANTHER" id="PTHR11573:SF28">
    <property type="entry name" value="RIBONUCLEOSIDE-DIPHOSPHATE REDUCTASE"/>
    <property type="match status" value="1"/>
</dbReference>
<evidence type="ECO:0000256" key="1">
    <source>
        <dbReference type="ARBA" id="ARBA00010406"/>
    </source>
</evidence>
<dbReference type="InterPro" id="IPR013346">
    <property type="entry name" value="NrdE_NrdA_C"/>
</dbReference>
<keyword evidence="7 11" id="KW-0560">Oxidoreductase</keyword>
<dbReference type="PROSITE" id="PS51161">
    <property type="entry name" value="ATP_CONE"/>
    <property type="match status" value="1"/>
</dbReference>
<keyword evidence="5 10" id="KW-0547">Nucleotide-binding</keyword>
<dbReference type="PRINTS" id="PR01183">
    <property type="entry name" value="RIBORDTASEM1"/>
</dbReference>
<organism evidence="13 14">
    <name type="scientific">Candida verbasci</name>
    <dbReference type="NCBI Taxonomy" id="1227364"/>
    <lineage>
        <taxon>Eukaryota</taxon>
        <taxon>Fungi</taxon>
        <taxon>Dikarya</taxon>
        <taxon>Ascomycota</taxon>
        <taxon>Saccharomycotina</taxon>
        <taxon>Pichiomycetes</taxon>
        <taxon>Debaryomycetaceae</taxon>
        <taxon>Candida/Lodderomyces clade</taxon>
        <taxon>Candida</taxon>
    </lineage>
</organism>
<name>A0A9W4TT04_9ASCO</name>
<dbReference type="Pfam" id="PF02867">
    <property type="entry name" value="Ribonuc_red_lgC"/>
    <property type="match status" value="1"/>
</dbReference>
<dbReference type="InterPro" id="IPR000788">
    <property type="entry name" value="RNR_lg_C"/>
</dbReference>
<dbReference type="GO" id="GO:0005971">
    <property type="term" value="C:ribonucleoside-diphosphate reductase complex"/>
    <property type="evidence" value="ECO:0007669"/>
    <property type="project" value="TreeGrafter"/>
</dbReference>
<comment type="subunit">
    <text evidence="2">Heterodimer of a large and a small subunit.</text>
</comment>
<dbReference type="EC" id="1.17.4.1" evidence="3 11"/>
<dbReference type="Pfam" id="PF00317">
    <property type="entry name" value="Ribonuc_red_lgN"/>
    <property type="match status" value="1"/>
</dbReference>